<feature type="domain" description="MPN" evidence="2">
    <location>
        <begin position="1"/>
        <end position="69"/>
    </location>
</feature>
<protein>
    <recommendedName>
        <fullName evidence="2">MPN domain-containing protein</fullName>
    </recommendedName>
</protein>
<keyword evidence="1" id="KW-0482">Metalloprotease</keyword>
<keyword evidence="1" id="KW-0378">Hydrolase</keyword>
<accession>A0A257LSG4</accession>
<evidence type="ECO:0000256" key="1">
    <source>
        <dbReference type="ARBA" id="ARBA00023049"/>
    </source>
</evidence>
<dbReference type="EMBL" id="NMUJ01000069">
    <property type="protein sequence ID" value="OYV02615.1"/>
    <property type="molecule type" value="Genomic_DNA"/>
</dbReference>
<dbReference type="GO" id="GO:0008237">
    <property type="term" value="F:metallopeptidase activity"/>
    <property type="evidence" value="ECO:0007669"/>
    <property type="project" value="UniProtKB-KW"/>
</dbReference>
<dbReference type="AlphaFoldDB" id="A0A257LSG4"/>
<evidence type="ECO:0000313" key="3">
    <source>
        <dbReference type="EMBL" id="OYV02615.1"/>
    </source>
</evidence>
<dbReference type="InterPro" id="IPR037518">
    <property type="entry name" value="MPN"/>
</dbReference>
<dbReference type="Gene3D" id="3.40.140.10">
    <property type="entry name" value="Cytidine Deaminase, domain 2"/>
    <property type="match status" value="1"/>
</dbReference>
<evidence type="ECO:0000313" key="4">
    <source>
        <dbReference type="Proteomes" id="UP000216312"/>
    </source>
</evidence>
<proteinExistence type="predicted"/>
<organism evidence="3 4">
    <name type="scientific">candidate division WOR-3 bacterium 4484_18</name>
    <dbReference type="NCBI Taxonomy" id="2020626"/>
    <lineage>
        <taxon>Bacteria</taxon>
        <taxon>Bacteria division WOR-3</taxon>
    </lineage>
</organism>
<gene>
    <name evidence="3" type="ORF">CGW93_04615</name>
</gene>
<sequence>MQETYEVESHAASIILVHNLPSGDPTLSQDNVKLTQRVLEMSKMIEIKLFDTLSSITRNTIVYVRIPIYGRTVDAIYL</sequence>
<reference evidence="4" key="1">
    <citation type="submission" date="2017-07" db="EMBL/GenBank/DDBJ databases">
        <title>Novel pathways for hydrocarbon cycling and metabolic interdependencies in hydrothermal sediment communities.</title>
        <authorList>
            <person name="Dombrowski N."/>
            <person name="Seitz K."/>
            <person name="Teske A."/>
            <person name="Baker B."/>
        </authorList>
    </citation>
    <scope>NUCLEOTIDE SEQUENCE [LARGE SCALE GENOMIC DNA]</scope>
</reference>
<dbReference type="InterPro" id="IPR025657">
    <property type="entry name" value="RadC_JAB"/>
</dbReference>
<comment type="caution">
    <text evidence="3">The sequence shown here is derived from an EMBL/GenBank/DDBJ whole genome shotgun (WGS) entry which is preliminary data.</text>
</comment>
<dbReference type="Pfam" id="PF04002">
    <property type="entry name" value="RadC"/>
    <property type="match status" value="1"/>
</dbReference>
<dbReference type="PROSITE" id="PS50249">
    <property type="entry name" value="MPN"/>
    <property type="match status" value="1"/>
</dbReference>
<keyword evidence="1" id="KW-0645">Protease</keyword>
<dbReference type="Proteomes" id="UP000216312">
    <property type="component" value="Unassembled WGS sequence"/>
</dbReference>
<name>A0A257LSG4_UNCW3</name>
<evidence type="ECO:0000259" key="2">
    <source>
        <dbReference type="PROSITE" id="PS50249"/>
    </source>
</evidence>